<evidence type="ECO:0000313" key="1">
    <source>
        <dbReference type="EMBL" id="SLM46209.1"/>
    </source>
</evidence>
<keyword evidence="2" id="KW-1185">Reference proteome</keyword>
<evidence type="ECO:0000313" key="2">
    <source>
        <dbReference type="Proteomes" id="UP000192042"/>
    </source>
</evidence>
<sequence length="114" mass="12835">MGRSVPTVHRWRNGALAVSGIRQRLLACRDAQSHLAQKLVPSRPLVERNVGHLCYPPERVARLRYGKKRSGDACLQRRGRSSVLAHPVIAVTVGAEILRWISEELGMSFSRKRE</sequence>
<name>A0A1W1HZZ7_9BACT</name>
<gene>
    <name evidence="1" type="ORF">NSJP_0037</name>
</gene>
<dbReference type="Proteomes" id="UP000192042">
    <property type="component" value="Chromosome I"/>
</dbReference>
<proteinExistence type="predicted"/>
<reference evidence="1 2" key="1">
    <citation type="submission" date="2017-03" db="EMBL/GenBank/DDBJ databases">
        <authorList>
            <person name="Afonso C.L."/>
            <person name="Miller P.J."/>
            <person name="Scott M.A."/>
            <person name="Spackman E."/>
            <person name="Goraichik I."/>
            <person name="Dimitrov K.M."/>
            <person name="Suarez D.L."/>
            <person name="Swayne D.E."/>
        </authorList>
    </citation>
    <scope>NUCLEOTIDE SEQUENCE [LARGE SCALE GENOMIC DNA]</scope>
    <source>
        <strain evidence="1">Genome sequencing of Nitrospira japonica strain NJ11</strain>
    </source>
</reference>
<accession>A0A1W1HZZ7</accession>
<protein>
    <submittedName>
        <fullName evidence="1">Uncharacterized protein</fullName>
    </submittedName>
</protein>
<dbReference type="EMBL" id="LT828648">
    <property type="protein sequence ID" value="SLM46209.1"/>
    <property type="molecule type" value="Genomic_DNA"/>
</dbReference>
<dbReference type="STRING" id="1325564.NSJP_0037"/>
<dbReference type="AlphaFoldDB" id="A0A1W1HZZ7"/>
<dbReference type="KEGG" id="nja:NSJP_0037"/>
<organism evidence="1 2">
    <name type="scientific">Nitrospira japonica</name>
    <dbReference type="NCBI Taxonomy" id="1325564"/>
    <lineage>
        <taxon>Bacteria</taxon>
        <taxon>Pseudomonadati</taxon>
        <taxon>Nitrospirota</taxon>
        <taxon>Nitrospiria</taxon>
        <taxon>Nitrospirales</taxon>
        <taxon>Nitrospiraceae</taxon>
        <taxon>Nitrospira</taxon>
    </lineage>
</organism>